<evidence type="ECO:0000313" key="2">
    <source>
        <dbReference type="Proteomes" id="UP000001396"/>
    </source>
</evidence>
<dbReference type="SUPFAM" id="SSF140860">
    <property type="entry name" value="Pseudo ankyrin repeat-like"/>
    <property type="match status" value="1"/>
</dbReference>
<dbReference type="Proteomes" id="UP000001396">
    <property type="component" value="Unassembled WGS sequence"/>
</dbReference>
<dbReference type="InParanoid" id="D3BCT2"/>
<dbReference type="InterPro" id="IPR052050">
    <property type="entry name" value="SecEffector_AnkRepeat"/>
</dbReference>
<name>D3BCT2_HETP5</name>
<dbReference type="AlphaFoldDB" id="D3BCT2"/>
<sequence length="243" mass="28011">MLINNLKNFTFSSGNQLNFTMISKDSTISMNNSNIKDSFNQISGTTKVVKPFWAVCLFKITWHQSSKSVYKWNEMIINACVLADINTFLLYQTIVPHTLSTPMDSASLNNRLDILKWLHDNRTEGHEPNVIDIISVYDHMLVMIKWLTENRTDACTTKAMDNSAKLASLDIIKYLHYNRTEGCSAYAIENAIRSGNKEMIRWLIENRSEFSMNPKSIKLIETTMSNDDSVTIEWLLINYDFRS</sequence>
<dbReference type="Pfam" id="PF13637">
    <property type="entry name" value="Ank_4"/>
    <property type="match status" value="1"/>
</dbReference>
<reference evidence="1 2" key="1">
    <citation type="journal article" date="2011" name="Genome Res.">
        <title>Phylogeny-wide analysis of social amoeba genomes highlights ancient origins for complex intercellular communication.</title>
        <authorList>
            <person name="Heidel A.J."/>
            <person name="Lawal H.M."/>
            <person name="Felder M."/>
            <person name="Schilde C."/>
            <person name="Helps N.R."/>
            <person name="Tunggal B."/>
            <person name="Rivero F."/>
            <person name="John U."/>
            <person name="Schleicher M."/>
            <person name="Eichinger L."/>
            <person name="Platzer M."/>
            <person name="Noegel A.A."/>
            <person name="Schaap P."/>
            <person name="Gloeckner G."/>
        </authorList>
    </citation>
    <scope>NUCLEOTIDE SEQUENCE [LARGE SCALE GENOMIC DNA]</scope>
    <source>
        <strain evidence="2">ATCC 26659 / Pp 5 / PN500</strain>
    </source>
</reference>
<proteinExistence type="predicted"/>
<dbReference type="PANTHER" id="PTHR46586">
    <property type="entry name" value="ANKYRIN REPEAT-CONTAINING PROTEIN"/>
    <property type="match status" value="1"/>
</dbReference>
<comment type="caution">
    <text evidence="1">The sequence shown here is derived from an EMBL/GenBank/DDBJ whole genome shotgun (WGS) entry which is preliminary data.</text>
</comment>
<evidence type="ECO:0000313" key="1">
    <source>
        <dbReference type="EMBL" id="EFA80724.1"/>
    </source>
</evidence>
<accession>D3BCT2</accession>
<gene>
    <name evidence="1" type="ORF">PPL_06310</name>
</gene>
<dbReference type="Gene3D" id="1.25.40.20">
    <property type="entry name" value="Ankyrin repeat-containing domain"/>
    <property type="match status" value="1"/>
</dbReference>
<dbReference type="InterPro" id="IPR002110">
    <property type="entry name" value="Ankyrin_rpt"/>
</dbReference>
<organism evidence="1 2">
    <name type="scientific">Heterostelium pallidum (strain ATCC 26659 / Pp 5 / PN500)</name>
    <name type="common">Cellular slime mold</name>
    <name type="synonym">Polysphondylium pallidum</name>
    <dbReference type="NCBI Taxonomy" id="670386"/>
    <lineage>
        <taxon>Eukaryota</taxon>
        <taxon>Amoebozoa</taxon>
        <taxon>Evosea</taxon>
        <taxon>Eumycetozoa</taxon>
        <taxon>Dictyostelia</taxon>
        <taxon>Acytosteliales</taxon>
        <taxon>Acytosteliaceae</taxon>
        <taxon>Heterostelium</taxon>
    </lineage>
</organism>
<dbReference type="EMBL" id="ADBJ01000028">
    <property type="protein sequence ID" value="EFA80724.1"/>
    <property type="molecule type" value="Genomic_DNA"/>
</dbReference>
<dbReference type="InterPro" id="IPR036770">
    <property type="entry name" value="Ankyrin_rpt-contain_sf"/>
</dbReference>
<dbReference type="STRING" id="670386.D3BCT2"/>
<protein>
    <recommendedName>
        <fullName evidence="3">Ankyrin repeat protein</fullName>
    </recommendedName>
</protein>
<dbReference type="PANTHER" id="PTHR46586:SF3">
    <property type="entry name" value="ANKYRIN REPEAT-CONTAINING PROTEIN"/>
    <property type="match status" value="1"/>
</dbReference>
<keyword evidence="2" id="KW-1185">Reference proteome</keyword>
<dbReference type="GeneID" id="31361793"/>
<dbReference type="RefSeq" id="XP_020432844.1">
    <property type="nucleotide sequence ID" value="XM_020577170.1"/>
</dbReference>
<evidence type="ECO:0008006" key="3">
    <source>
        <dbReference type="Google" id="ProtNLM"/>
    </source>
</evidence>